<dbReference type="AlphaFoldDB" id="A0A645HD64"/>
<dbReference type="EMBL" id="VSSQ01091406">
    <property type="protein sequence ID" value="MPN36975.1"/>
    <property type="molecule type" value="Genomic_DNA"/>
</dbReference>
<comment type="caution">
    <text evidence="1">The sequence shown here is derived from an EMBL/GenBank/DDBJ whole genome shotgun (WGS) entry which is preliminary data.</text>
</comment>
<organism evidence="1">
    <name type="scientific">bioreactor metagenome</name>
    <dbReference type="NCBI Taxonomy" id="1076179"/>
    <lineage>
        <taxon>unclassified sequences</taxon>
        <taxon>metagenomes</taxon>
        <taxon>ecological metagenomes</taxon>
    </lineage>
</organism>
<proteinExistence type="predicted"/>
<reference evidence="1" key="1">
    <citation type="submission" date="2019-08" db="EMBL/GenBank/DDBJ databases">
        <authorList>
            <person name="Kucharzyk K."/>
            <person name="Murdoch R.W."/>
            <person name="Higgins S."/>
            <person name="Loffler F."/>
        </authorList>
    </citation>
    <scope>NUCLEOTIDE SEQUENCE</scope>
</reference>
<name>A0A645HD64_9ZZZZ</name>
<accession>A0A645HD64</accession>
<sequence>MGMVAPLAVLHAKDQALIDQPISNSVVNRVTTLFINILSWSCIGIGHVNHRLDRSLGCAAVDRQRPDLQRKTGGLRGVIHHH</sequence>
<protein>
    <submittedName>
        <fullName evidence="1">Uncharacterized protein</fullName>
    </submittedName>
</protein>
<evidence type="ECO:0000313" key="1">
    <source>
        <dbReference type="EMBL" id="MPN36975.1"/>
    </source>
</evidence>
<gene>
    <name evidence="1" type="ORF">SDC9_184487</name>
</gene>